<proteinExistence type="predicted"/>
<evidence type="ECO:0000313" key="2">
    <source>
        <dbReference type="EMBL" id="GHO59210.1"/>
    </source>
</evidence>
<evidence type="ECO:0008006" key="4">
    <source>
        <dbReference type="Google" id="ProtNLM"/>
    </source>
</evidence>
<dbReference type="Pfam" id="PF13814">
    <property type="entry name" value="Replic_Relax"/>
    <property type="match status" value="1"/>
</dbReference>
<reference evidence="2 3" key="1">
    <citation type="journal article" date="2021" name="Int. J. Syst. Evol. Microbiol.">
        <title>Reticulibacter mediterranei gen. nov., sp. nov., within the new family Reticulibacteraceae fam. nov., and Ktedonospora formicarum gen. nov., sp. nov., Ktedonobacter robiniae sp. nov., Dictyobacter formicarum sp. nov. and Dictyobacter arantiisoli sp. nov., belonging to the class Ktedonobacteria.</title>
        <authorList>
            <person name="Yabe S."/>
            <person name="Zheng Y."/>
            <person name="Wang C.M."/>
            <person name="Sakai Y."/>
            <person name="Abe K."/>
            <person name="Yokota A."/>
            <person name="Donadio S."/>
            <person name="Cavaletti L."/>
            <person name="Monciardini P."/>
        </authorList>
    </citation>
    <scope>NUCLEOTIDE SEQUENCE [LARGE SCALE GENOMIC DNA]</scope>
    <source>
        <strain evidence="2 3">SOSP1-30</strain>
    </source>
</reference>
<accession>A0ABQ3V3J1</accession>
<dbReference type="InterPro" id="IPR036388">
    <property type="entry name" value="WH-like_DNA-bd_sf"/>
</dbReference>
<gene>
    <name evidence="2" type="ORF">KSB_76850</name>
</gene>
<dbReference type="InterPro" id="IPR025855">
    <property type="entry name" value="Replic_Relax"/>
</dbReference>
<dbReference type="Gene3D" id="1.10.10.10">
    <property type="entry name" value="Winged helix-like DNA-binding domain superfamily/Winged helix DNA-binding domain"/>
    <property type="match status" value="1"/>
</dbReference>
<keyword evidence="3" id="KW-1185">Reference proteome</keyword>
<dbReference type="InterPro" id="IPR036390">
    <property type="entry name" value="WH_DNA-bd_sf"/>
</dbReference>
<feature type="compositionally biased region" description="Polar residues" evidence="1">
    <location>
        <begin position="9"/>
        <end position="18"/>
    </location>
</feature>
<dbReference type="SUPFAM" id="SSF46785">
    <property type="entry name" value="Winged helix' DNA-binding domain"/>
    <property type="match status" value="2"/>
</dbReference>
<comment type="caution">
    <text evidence="2">The sequence shown here is derived from an EMBL/GenBank/DDBJ whole genome shotgun (WGS) entry which is preliminary data.</text>
</comment>
<feature type="region of interest" description="Disordered" evidence="1">
    <location>
        <begin position="1"/>
        <end position="22"/>
    </location>
</feature>
<dbReference type="RefSeq" id="WP_201375418.1">
    <property type="nucleotide sequence ID" value="NZ_BNJG01000003.1"/>
</dbReference>
<evidence type="ECO:0000256" key="1">
    <source>
        <dbReference type="SAM" id="MobiDB-lite"/>
    </source>
</evidence>
<dbReference type="EMBL" id="BNJG01000003">
    <property type="protein sequence ID" value="GHO59210.1"/>
    <property type="molecule type" value="Genomic_DNA"/>
</dbReference>
<protein>
    <recommendedName>
        <fullName evidence="4">HTH marR-type domain-containing protein</fullName>
    </recommendedName>
</protein>
<organism evidence="2 3">
    <name type="scientific">Ktedonobacter robiniae</name>
    <dbReference type="NCBI Taxonomy" id="2778365"/>
    <lineage>
        <taxon>Bacteria</taxon>
        <taxon>Bacillati</taxon>
        <taxon>Chloroflexota</taxon>
        <taxon>Ktedonobacteria</taxon>
        <taxon>Ktedonobacterales</taxon>
        <taxon>Ktedonobacteraceae</taxon>
        <taxon>Ktedonobacter</taxon>
    </lineage>
</organism>
<name>A0ABQ3V3J1_9CHLR</name>
<evidence type="ECO:0000313" key="3">
    <source>
        <dbReference type="Proteomes" id="UP000654345"/>
    </source>
</evidence>
<dbReference type="Proteomes" id="UP000654345">
    <property type="component" value="Unassembled WGS sequence"/>
</dbReference>
<sequence>MKPVRDQQEVNSTEPQSISEREAHLTSKERVLLWLLKHPFQRIEDLAFALKLHVSSVCRHLVALEQQGMIEQVRPPQVGTKPQATYYLTTTGLHAIANILGADPAKLAQMWRVGEGHLLRLIPRLSTFMLLHDLVSGIVAYAPTRLMHPGGYPATIRWHWVHDYMHSFVWKGTRERCRADAVLAMTRALPGTGTQKAETLFTALWMVDAGLLGGGNQRLIQQRLEALLKFRESTERWRSYSHFPPLLVVTRSARNHLLWQQCALEASTRKRVAPLAGAIVTLEPGIPKQSGFPWTLPWQHLTTSRPCRLEDLLIPIPIDSALPNVLAPRMIPEGTFQHNQDDTEQTDIIKGRFSARSHQRTESEQEALSLLGLQLGYRHLECLLQLYQHPLLSREEVATFGHLQPETATRYLYDLRAQACVEIYHTSRGKRYALSERGGRFIAMYLHISQRHMFEKEASGVRVQRGVPSLLQKIKHTAGIYHFLARVQEEARQEGHLLEWWEAEARSARRYRSQKHWHNFLPDATFAYRAEEKRFSAWLEWDEGTMHTSDLTAKFAAYAHFLETREWMKDHMTLPILLMVTPHPGQEQRVSRIAQRTLAHTSLVVIVTTQTRLGEHGPLGPIWLPVLPHTFEDQRRKLLDPS</sequence>